<organism evidence="2 3">
    <name type="scientific">Dryococelus australis</name>
    <dbReference type="NCBI Taxonomy" id="614101"/>
    <lineage>
        <taxon>Eukaryota</taxon>
        <taxon>Metazoa</taxon>
        <taxon>Ecdysozoa</taxon>
        <taxon>Arthropoda</taxon>
        <taxon>Hexapoda</taxon>
        <taxon>Insecta</taxon>
        <taxon>Pterygota</taxon>
        <taxon>Neoptera</taxon>
        <taxon>Polyneoptera</taxon>
        <taxon>Phasmatodea</taxon>
        <taxon>Verophasmatodea</taxon>
        <taxon>Anareolatae</taxon>
        <taxon>Phasmatidae</taxon>
        <taxon>Eurycanthinae</taxon>
        <taxon>Dryococelus</taxon>
    </lineage>
</organism>
<evidence type="ECO:0000313" key="3">
    <source>
        <dbReference type="Proteomes" id="UP001159363"/>
    </source>
</evidence>
<keyword evidence="3" id="KW-1185">Reference proteome</keyword>
<reference evidence="2 3" key="1">
    <citation type="submission" date="2023-02" db="EMBL/GenBank/DDBJ databases">
        <title>LHISI_Scaffold_Assembly.</title>
        <authorList>
            <person name="Stuart O.P."/>
            <person name="Cleave R."/>
            <person name="Magrath M.J.L."/>
            <person name="Mikheyev A.S."/>
        </authorList>
    </citation>
    <scope>NUCLEOTIDE SEQUENCE [LARGE SCALE GENOMIC DNA]</scope>
    <source>
        <strain evidence="2">Daus_M_001</strain>
        <tissue evidence="2">Leg muscle</tissue>
    </source>
</reference>
<sequence>MSTFEYAGDIIATAKITLGFSHIKTSLLGFHYLKQSNGLIAFTLVRLEHAFRIFRVFFTRYFDRAQHSLSFFTTGAAVTKWFDCSPLVKANRIKSPAGSVPNFFQVGIVPDDAAALKTSLLGAGRISLNSTHYERGALVTMTTDGDPPYKEIPCTPLAGLKGGRGSARPAVRSAILPRRDSGGRERKKDLRSILLATSQVLAAADALTKDAGASALILCQLLPESGGAAAVDEHFYRRACYRTGELFRSCPALIHSSQLRRSERERERVEIRRLQKVAGNSDDYQNRGDTVWHCSSESIACIQNAITPLDCQRIKGYAKLSEDCEASRAACSSKTDLLTNSQCDKRAEHLPRRKHRGANPRPSDSKSATLPLSYEGRAPPFTYNSQCIISVTKCPLTNAPRSASILCLSLRVVLVFYETHSDGACPKKNWFVRHEFELLPAWEYVQLNDYELIKAAFAVDVAIFNTSFTLPRKVAIYSAPTETAPRRVSFRPPPPEHTRDRDSHESTRATRRRRGPHTAN</sequence>
<feature type="compositionally biased region" description="Basic residues" evidence="1">
    <location>
        <begin position="509"/>
        <end position="520"/>
    </location>
</feature>
<dbReference type="EMBL" id="JARBHB010000017">
    <property type="protein sequence ID" value="KAJ8865730.1"/>
    <property type="molecule type" value="Genomic_DNA"/>
</dbReference>
<comment type="caution">
    <text evidence="2">The sequence shown here is derived from an EMBL/GenBank/DDBJ whole genome shotgun (WGS) entry which is preliminary data.</text>
</comment>
<accession>A0ABQ9FZS8</accession>
<proteinExistence type="predicted"/>
<feature type="region of interest" description="Disordered" evidence="1">
    <location>
        <begin position="348"/>
        <end position="370"/>
    </location>
</feature>
<feature type="compositionally biased region" description="Basic and acidic residues" evidence="1">
    <location>
        <begin position="494"/>
        <end position="508"/>
    </location>
</feature>
<name>A0ABQ9FZS8_9NEOP</name>
<feature type="region of interest" description="Disordered" evidence="1">
    <location>
        <begin position="484"/>
        <end position="520"/>
    </location>
</feature>
<evidence type="ECO:0000256" key="1">
    <source>
        <dbReference type="SAM" id="MobiDB-lite"/>
    </source>
</evidence>
<gene>
    <name evidence="2" type="ORF">PR048_033251</name>
</gene>
<protein>
    <submittedName>
        <fullName evidence="2">Uncharacterized protein</fullName>
    </submittedName>
</protein>
<evidence type="ECO:0000313" key="2">
    <source>
        <dbReference type="EMBL" id="KAJ8865730.1"/>
    </source>
</evidence>
<dbReference type="Proteomes" id="UP001159363">
    <property type="component" value="Chromosome 16"/>
</dbReference>